<gene>
    <name evidence="6" type="ORF">SAMN05720469_102115</name>
</gene>
<evidence type="ECO:0000259" key="5">
    <source>
        <dbReference type="SMART" id="SM00062"/>
    </source>
</evidence>
<accession>A0A1M6QIL5</accession>
<comment type="similarity">
    <text evidence="2 4">Belongs to the bacterial solute-binding protein 3 family.</text>
</comment>
<dbReference type="PANTHER" id="PTHR35936:SF34">
    <property type="entry name" value="ABC TRANSPORTER EXTRACELLULAR-BINDING PROTEIN YCKB-RELATED"/>
    <property type="match status" value="1"/>
</dbReference>
<proteinExistence type="inferred from homology"/>
<dbReference type="InterPro" id="IPR001638">
    <property type="entry name" value="Solute-binding_3/MltF_N"/>
</dbReference>
<dbReference type="GO" id="GO:0030313">
    <property type="term" value="C:cell envelope"/>
    <property type="evidence" value="ECO:0007669"/>
    <property type="project" value="UniProtKB-SubCell"/>
</dbReference>
<evidence type="ECO:0000313" key="6">
    <source>
        <dbReference type="EMBL" id="SHK20018.1"/>
    </source>
</evidence>
<reference evidence="7" key="1">
    <citation type="submission" date="2016-11" db="EMBL/GenBank/DDBJ databases">
        <authorList>
            <person name="Varghese N."/>
            <person name="Submissions S."/>
        </authorList>
    </citation>
    <scope>NUCLEOTIDE SEQUENCE [LARGE SCALE GENOMIC DNA]</scope>
    <source>
        <strain evidence="7">UWOS</strain>
    </source>
</reference>
<dbReference type="Pfam" id="PF00497">
    <property type="entry name" value="SBP_bac_3"/>
    <property type="match status" value="1"/>
</dbReference>
<comment type="subcellular location">
    <subcellularLocation>
        <location evidence="1">Cell envelope</location>
    </subcellularLocation>
</comment>
<dbReference type="RefSeq" id="WP_073302260.1">
    <property type="nucleotide sequence ID" value="NZ_FRAW01000002.1"/>
</dbReference>
<dbReference type="AlphaFoldDB" id="A0A1M6QIL5"/>
<evidence type="ECO:0000256" key="3">
    <source>
        <dbReference type="ARBA" id="ARBA00022729"/>
    </source>
</evidence>
<evidence type="ECO:0000256" key="2">
    <source>
        <dbReference type="ARBA" id="ARBA00010333"/>
    </source>
</evidence>
<dbReference type="InterPro" id="IPR018313">
    <property type="entry name" value="SBP_3_CS"/>
</dbReference>
<feature type="domain" description="Solute-binding protein family 3/N-terminal" evidence="5">
    <location>
        <begin position="37"/>
        <end position="258"/>
    </location>
</feature>
<dbReference type="SMART" id="SM00062">
    <property type="entry name" value="PBPb"/>
    <property type="match status" value="1"/>
</dbReference>
<dbReference type="PANTHER" id="PTHR35936">
    <property type="entry name" value="MEMBRANE-BOUND LYTIC MUREIN TRANSGLYCOSYLASE F"/>
    <property type="match status" value="1"/>
</dbReference>
<dbReference type="EMBL" id="FRAW01000002">
    <property type="protein sequence ID" value="SHK20018.1"/>
    <property type="molecule type" value="Genomic_DNA"/>
</dbReference>
<dbReference type="PROSITE" id="PS51257">
    <property type="entry name" value="PROKAR_LIPOPROTEIN"/>
    <property type="match status" value="1"/>
</dbReference>
<dbReference type="CDD" id="cd00996">
    <property type="entry name" value="PBP2_AatB_like"/>
    <property type="match status" value="1"/>
</dbReference>
<dbReference type="Proteomes" id="UP000184275">
    <property type="component" value="Unassembled WGS sequence"/>
</dbReference>
<dbReference type="PROSITE" id="PS01039">
    <property type="entry name" value="SBP_BACTERIAL_3"/>
    <property type="match status" value="1"/>
</dbReference>
<name>A0A1M6QIL5_9BACT</name>
<dbReference type="Gene3D" id="3.40.190.10">
    <property type="entry name" value="Periplasmic binding protein-like II"/>
    <property type="match status" value="2"/>
</dbReference>
<dbReference type="SUPFAM" id="SSF53850">
    <property type="entry name" value="Periplasmic binding protein-like II"/>
    <property type="match status" value="1"/>
</dbReference>
<protein>
    <submittedName>
        <fullName evidence="6">Polar amino acid transport system substrate-binding protein</fullName>
    </submittedName>
</protein>
<evidence type="ECO:0000313" key="7">
    <source>
        <dbReference type="Proteomes" id="UP000184275"/>
    </source>
</evidence>
<organism evidence="6 7">
    <name type="scientific">Fibrobacter intestinalis</name>
    <dbReference type="NCBI Taxonomy" id="28122"/>
    <lineage>
        <taxon>Bacteria</taxon>
        <taxon>Pseudomonadati</taxon>
        <taxon>Fibrobacterota</taxon>
        <taxon>Fibrobacteria</taxon>
        <taxon>Fibrobacterales</taxon>
        <taxon>Fibrobacteraceae</taxon>
        <taxon>Fibrobacter</taxon>
    </lineage>
</organism>
<sequence length="258" mass="28268">MKKWIPLFCIAIALLACRETEKTKESDALEKIKAAGELVLGLDDSFPPMGFRNTENEIVGFDIDLAKEVASRLGVTLRIQPISWDAKEQELNTGKIDCIWNGMSVDSSRAAAMSLSAPYLQNRMVFVVKDSAIQKVSMLAGKKIAVQNGSTAQKLLEASDAGKSASALIPFDDNLTALMDLEKGGVESVFLDEVVADYLIAAYAKSLRVLAEEGMNEEEYAIGFRKKDLKLRDAVDSVLNTMRTDGTFAEISVKWFGK</sequence>
<evidence type="ECO:0000256" key="4">
    <source>
        <dbReference type="RuleBase" id="RU003744"/>
    </source>
</evidence>
<keyword evidence="3" id="KW-0732">Signal</keyword>
<evidence type="ECO:0000256" key="1">
    <source>
        <dbReference type="ARBA" id="ARBA00004196"/>
    </source>
</evidence>
<keyword evidence="7" id="KW-1185">Reference proteome</keyword>